<comment type="caution">
    <text evidence="1">The sequence shown here is derived from an EMBL/GenBank/DDBJ whole genome shotgun (WGS) entry which is preliminary data.</text>
</comment>
<dbReference type="Proteomes" id="UP001447188">
    <property type="component" value="Unassembled WGS sequence"/>
</dbReference>
<dbReference type="EMBL" id="JBBBZM010000134">
    <property type="protein sequence ID" value="KAL0633172.1"/>
    <property type="molecule type" value="Genomic_DNA"/>
</dbReference>
<protein>
    <submittedName>
        <fullName evidence="1">Uncharacterized protein</fullName>
    </submittedName>
</protein>
<reference evidence="1 2" key="1">
    <citation type="submission" date="2024-02" db="EMBL/GenBank/DDBJ databases">
        <title>Discinaceae phylogenomics.</title>
        <authorList>
            <person name="Dirks A.C."/>
            <person name="James T.Y."/>
        </authorList>
    </citation>
    <scope>NUCLEOTIDE SEQUENCE [LARGE SCALE GENOMIC DNA]</scope>
    <source>
        <strain evidence="1 2">ACD0624</strain>
    </source>
</reference>
<keyword evidence="2" id="KW-1185">Reference proteome</keyword>
<accession>A0ABR3GB49</accession>
<proteinExistence type="predicted"/>
<evidence type="ECO:0000313" key="2">
    <source>
        <dbReference type="Proteomes" id="UP001447188"/>
    </source>
</evidence>
<evidence type="ECO:0000313" key="1">
    <source>
        <dbReference type="EMBL" id="KAL0633172.1"/>
    </source>
</evidence>
<sequence length="200" mass="21870">MPHGLDTSSSGNTTSPDADAPDVILPKIIEVSDSSIVTPPALDNIANQIFGKLKALINWLICKLEACFIRIKAYMATWNTSESPREEFMKMANDSIQAMYATSEKAIVAVEDLPAEYLGPAVKWWGVAWRKTTEFATQIGRLVTSGFVGMRQGLGNSCENMWEKVKALSSGVRKAISDAWAKFMSIWDGGSGHTPQLVRA</sequence>
<gene>
    <name evidence="1" type="ORF">Q9L58_007913</name>
</gene>
<organism evidence="1 2">
    <name type="scientific">Discina gigas</name>
    <dbReference type="NCBI Taxonomy" id="1032678"/>
    <lineage>
        <taxon>Eukaryota</taxon>
        <taxon>Fungi</taxon>
        <taxon>Dikarya</taxon>
        <taxon>Ascomycota</taxon>
        <taxon>Pezizomycotina</taxon>
        <taxon>Pezizomycetes</taxon>
        <taxon>Pezizales</taxon>
        <taxon>Discinaceae</taxon>
        <taxon>Discina</taxon>
    </lineage>
</organism>
<name>A0ABR3GB49_9PEZI</name>